<protein>
    <submittedName>
        <fullName evidence="1">Uncharacterized protein</fullName>
    </submittedName>
</protein>
<reference evidence="1 2" key="1">
    <citation type="journal article" date="2019" name="Int. J. Syst. Evol. Microbiol.">
        <title>The Global Catalogue of Microorganisms (GCM) 10K type strain sequencing project: providing services to taxonomists for standard genome sequencing and annotation.</title>
        <authorList>
            <consortium name="The Broad Institute Genomics Platform"/>
            <consortium name="The Broad Institute Genome Sequencing Center for Infectious Disease"/>
            <person name="Wu L."/>
            <person name="Ma J."/>
        </authorList>
    </citation>
    <scope>NUCLEOTIDE SEQUENCE [LARGE SCALE GENOMIC DNA]</scope>
    <source>
        <strain evidence="1 2">JCM 13244</strain>
    </source>
</reference>
<dbReference type="Proteomes" id="UP001499947">
    <property type="component" value="Unassembled WGS sequence"/>
</dbReference>
<evidence type="ECO:0000313" key="2">
    <source>
        <dbReference type="Proteomes" id="UP001499947"/>
    </source>
</evidence>
<organism evidence="1 2">
    <name type="scientific">Streptomyces yatensis</name>
    <dbReference type="NCBI Taxonomy" id="155177"/>
    <lineage>
        <taxon>Bacteria</taxon>
        <taxon>Bacillati</taxon>
        <taxon>Actinomycetota</taxon>
        <taxon>Actinomycetes</taxon>
        <taxon>Kitasatosporales</taxon>
        <taxon>Streptomycetaceae</taxon>
        <taxon>Streptomyces</taxon>
        <taxon>Streptomyces violaceusniger group</taxon>
    </lineage>
</organism>
<name>A0ABN2HUS0_9ACTN</name>
<keyword evidence="2" id="KW-1185">Reference proteome</keyword>
<evidence type="ECO:0000313" key="1">
    <source>
        <dbReference type="EMBL" id="GAA1693551.1"/>
    </source>
</evidence>
<gene>
    <name evidence="1" type="ORF">GCM10009680_36480</name>
</gene>
<comment type="caution">
    <text evidence="1">The sequence shown here is derived from an EMBL/GenBank/DDBJ whole genome shotgun (WGS) entry which is preliminary data.</text>
</comment>
<accession>A0ABN2HUS0</accession>
<dbReference type="EMBL" id="BAAALR010000045">
    <property type="protein sequence ID" value="GAA1693551.1"/>
    <property type="molecule type" value="Genomic_DNA"/>
</dbReference>
<sequence>MCVTWSRRSFRHRQRHLERAAEVQAEQVLAANFRKDAEVWWPCVAWSPGPCSDKRSKRNVAPETIRNEVPLDNPGAEGAAR</sequence>
<proteinExistence type="predicted"/>